<protein>
    <submittedName>
        <fullName evidence="2">Lipocalin-like domain-containing protein</fullName>
    </submittedName>
</protein>
<dbReference type="RefSeq" id="WP_074538551.1">
    <property type="nucleotide sequence ID" value="NZ_FNBD01000006.1"/>
</dbReference>
<name>A0A1G7HSG6_9FLAO</name>
<evidence type="ECO:0000313" key="3">
    <source>
        <dbReference type="Proteomes" id="UP000182114"/>
    </source>
</evidence>
<sequence>MKKSRLFLGMVFAATLFVSCSDDDNDNDVEEPLDQRELILGEWNYISQTLNGEDIEFNDECQKENEYQIYTSDGVYHQTEFENITGNGCEQVASTVGTWSIEDSILNLNIGSDPEDHSALTILELSENTLKYQIMTDYDGDGVLDDYIGILSRRN</sequence>
<feature type="domain" description="Lipocalin-like" evidence="1">
    <location>
        <begin position="39"/>
        <end position="132"/>
    </location>
</feature>
<gene>
    <name evidence="2" type="ORF">SAMN04487992_106248</name>
</gene>
<organism evidence="2 3">
    <name type="scientific">Cellulophaga baltica</name>
    <dbReference type="NCBI Taxonomy" id="76594"/>
    <lineage>
        <taxon>Bacteria</taxon>
        <taxon>Pseudomonadati</taxon>
        <taxon>Bacteroidota</taxon>
        <taxon>Flavobacteriia</taxon>
        <taxon>Flavobacteriales</taxon>
        <taxon>Flavobacteriaceae</taxon>
        <taxon>Cellulophaga</taxon>
    </lineage>
</organism>
<proteinExistence type="predicted"/>
<evidence type="ECO:0000259" key="1">
    <source>
        <dbReference type="Pfam" id="PF13648"/>
    </source>
</evidence>
<accession>A0A1G7HSG6</accession>
<dbReference type="AlphaFoldDB" id="A0A1G7HSG6"/>
<dbReference type="PROSITE" id="PS51257">
    <property type="entry name" value="PROKAR_LIPOPROTEIN"/>
    <property type="match status" value="1"/>
</dbReference>
<dbReference type="Proteomes" id="UP000182114">
    <property type="component" value="Unassembled WGS sequence"/>
</dbReference>
<dbReference type="EMBL" id="FNBD01000006">
    <property type="protein sequence ID" value="SDF03382.1"/>
    <property type="molecule type" value="Genomic_DNA"/>
</dbReference>
<dbReference type="InterPro" id="IPR024311">
    <property type="entry name" value="Lipocalin-like"/>
</dbReference>
<dbReference type="Pfam" id="PF13648">
    <property type="entry name" value="Lipocalin_4"/>
    <property type="match status" value="1"/>
</dbReference>
<keyword evidence="3" id="KW-1185">Reference proteome</keyword>
<reference evidence="3" key="1">
    <citation type="submission" date="2016-10" db="EMBL/GenBank/DDBJ databases">
        <authorList>
            <person name="Varghese N."/>
            <person name="Submissions S."/>
        </authorList>
    </citation>
    <scope>NUCLEOTIDE SEQUENCE [LARGE SCALE GENOMIC DNA]</scope>
    <source>
        <strain evidence="3">DSM 24729</strain>
    </source>
</reference>
<evidence type="ECO:0000313" key="2">
    <source>
        <dbReference type="EMBL" id="SDF03382.1"/>
    </source>
</evidence>